<dbReference type="CDD" id="cd15527">
    <property type="entry name" value="PHD2_KAT6A_6B"/>
    <property type="match status" value="1"/>
</dbReference>
<dbReference type="InterPro" id="IPR016181">
    <property type="entry name" value="Acyl_CoA_acyltransferase"/>
</dbReference>
<dbReference type="InterPro" id="IPR013083">
    <property type="entry name" value="Znf_RING/FYVE/PHD"/>
</dbReference>
<feature type="compositionally biased region" description="Polar residues" evidence="17">
    <location>
        <begin position="1123"/>
        <end position="1138"/>
    </location>
</feature>
<dbReference type="GO" id="GO:0003712">
    <property type="term" value="F:transcription coregulator activity"/>
    <property type="evidence" value="ECO:0007669"/>
    <property type="project" value="TreeGrafter"/>
</dbReference>
<dbReference type="CDD" id="cd15526">
    <property type="entry name" value="PHD1_MOZ_d4"/>
    <property type="match status" value="1"/>
</dbReference>
<feature type="compositionally biased region" description="Basic and acidic residues" evidence="17">
    <location>
        <begin position="1015"/>
        <end position="1025"/>
    </location>
</feature>
<keyword evidence="21" id="KW-1185">Reference proteome</keyword>
<keyword evidence="9" id="KW-0156">Chromatin regulator</keyword>
<feature type="compositionally biased region" description="Basic residues" evidence="17">
    <location>
        <begin position="289"/>
        <end position="302"/>
    </location>
</feature>
<dbReference type="Pfam" id="PF17772">
    <property type="entry name" value="zf-MYST"/>
    <property type="match status" value="1"/>
</dbReference>
<evidence type="ECO:0000256" key="3">
    <source>
        <dbReference type="ARBA" id="ARBA00013184"/>
    </source>
</evidence>
<keyword evidence="10" id="KW-0007">Acetylation</keyword>
<feature type="compositionally biased region" description="Basic residues" evidence="17">
    <location>
        <begin position="972"/>
        <end position="984"/>
    </location>
</feature>
<evidence type="ECO:0000256" key="4">
    <source>
        <dbReference type="ARBA" id="ARBA00022679"/>
    </source>
</evidence>
<dbReference type="InterPro" id="IPR019787">
    <property type="entry name" value="Znf_PHD-finger"/>
</dbReference>
<evidence type="ECO:0000256" key="2">
    <source>
        <dbReference type="ARBA" id="ARBA00010107"/>
    </source>
</evidence>
<evidence type="ECO:0000256" key="9">
    <source>
        <dbReference type="ARBA" id="ARBA00022853"/>
    </source>
</evidence>
<dbReference type="FunFam" id="3.40.630.30:FF:000001">
    <property type="entry name" value="Histone acetyltransferase"/>
    <property type="match status" value="1"/>
</dbReference>
<accession>A0A409Y5W4</accession>
<evidence type="ECO:0000313" key="20">
    <source>
        <dbReference type="EMBL" id="PPQ98341.1"/>
    </source>
</evidence>
<evidence type="ECO:0000256" key="14">
    <source>
        <dbReference type="PIRSR" id="PIRSR602717-51"/>
    </source>
</evidence>
<dbReference type="PROSITE" id="PS51726">
    <property type="entry name" value="MYST_HAT"/>
    <property type="match status" value="1"/>
</dbReference>
<evidence type="ECO:0000256" key="17">
    <source>
        <dbReference type="SAM" id="MobiDB-lite"/>
    </source>
</evidence>
<dbReference type="SMART" id="SM00249">
    <property type="entry name" value="PHD"/>
    <property type="match status" value="2"/>
</dbReference>
<dbReference type="InterPro" id="IPR011011">
    <property type="entry name" value="Znf_FYVE_PHD"/>
</dbReference>
<dbReference type="Gene3D" id="3.30.60.60">
    <property type="entry name" value="N-acetyl transferase-like"/>
    <property type="match status" value="1"/>
</dbReference>
<keyword evidence="12" id="KW-0804">Transcription</keyword>
<dbReference type="GO" id="GO:0003682">
    <property type="term" value="F:chromatin binding"/>
    <property type="evidence" value="ECO:0007669"/>
    <property type="project" value="TreeGrafter"/>
</dbReference>
<keyword evidence="13 16" id="KW-0539">Nucleus</keyword>
<keyword evidence="6" id="KW-0677">Repeat</keyword>
<evidence type="ECO:0000256" key="8">
    <source>
        <dbReference type="ARBA" id="ARBA00022833"/>
    </source>
</evidence>
<feature type="compositionally biased region" description="Polar residues" evidence="17">
    <location>
        <begin position="272"/>
        <end position="288"/>
    </location>
</feature>
<evidence type="ECO:0000256" key="15">
    <source>
        <dbReference type="PROSITE-ProRule" id="PRU00146"/>
    </source>
</evidence>
<evidence type="ECO:0000256" key="12">
    <source>
        <dbReference type="ARBA" id="ARBA00023163"/>
    </source>
</evidence>
<comment type="similarity">
    <text evidence="2 16">Belongs to the MYST (SAS/MOZ) family.</text>
</comment>
<dbReference type="PROSITE" id="PS50016">
    <property type="entry name" value="ZF_PHD_2"/>
    <property type="match status" value="2"/>
</dbReference>
<dbReference type="Gene3D" id="1.10.10.10">
    <property type="entry name" value="Winged helix-like DNA-binding domain superfamily/Winged helix DNA-binding domain"/>
    <property type="match status" value="1"/>
</dbReference>
<protein>
    <recommendedName>
        <fullName evidence="3 16">Histone acetyltransferase</fullName>
        <ecNumber evidence="3 16">2.3.1.48</ecNumber>
    </recommendedName>
</protein>
<feature type="compositionally biased region" description="Low complexity" evidence="17">
    <location>
        <begin position="922"/>
        <end position="931"/>
    </location>
</feature>
<feature type="domain" description="MYST-type HAT" evidence="19">
    <location>
        <begin position="486"/>
        <end position="809"/>
    </location>
</feature>
<name>A0A409Y5W4_9AGAR</name>
<comment type="subcellular location">
    <subcellularLocation>
        <location evidence="1 16">Nucleus</location>
    </subcellularLocation>
</comment>
<evidence type="ECO:0000259" key="18">
    <source>
        <dbReference type="PROSITE" id="PS50016"/>
    </source>
</evidence>
<dbReference type="Pfam" id="PF00628">
    <property type="entry name" value="PHD"/>
    <property type="match status" value="2"/>
</dbReference>
<feature type="domain" description="PHD-type" evidence="18">
    <location>
        <begin position="139"/>
        <end position="197"/>
    </location>
</feature>
<evidence type="ECO:0000256" key="13">
    <source>
        <dbReference type="ARBA" id="ARBA00023242"/>
    </source>
</evidence>
<evidence type="ECO:0000256" key="6">
    <source>
        <dbReference type="ARBA" id="ARBA00022737"/>
    </source>
</evidence>
<feature type="domain" description="PHD-type" evidence="18">
    <location>
        <begin position="194"/>
        <end position="244"/>
    </location>
</feature>
<dbReference type="FunFam" id="3.30.40.10:FF:000005">
    <property type="entry name" value="zinc finger protein isoform X1"/>
    <property type="match status" value="1"/>
</dbReference>
<dbReference type="InterPro" id="IPR050603">
    <property type="entry name" value="MYST_HAT"/>
</dbReference>
<sequence length="1197" mass="132773">MRGLAFPSDTAVDRETSYEYGTPISNVDDIPIDPALGGAAIDPALMLPGEGTNVVPVEAPLVITNIFFITAQPPPEDQFPPPEQTLSEEYRIRQYSQGPHGDPFAPELPVPPFFPIEQEQPQPPPPPPKPKRRRKVQREEECSFCRGNETRNKAGEPEPMLTCHECGRSGHPTCMQLEKLGPVVRSYDWKCIECKNCEVCHLKGDDDRILFCDCCDRGWHMDCITPPLQNMPEGEWRCPRCPPLDGSQLDAPFGQPETAQPPTPGTEREVSVASTSRSVMEPQPTSTRGRAKKGTAKSRARKPVALTDSSENDDTEETPVISRGRGRPSKASAKGKSRAVAVVESEDEPDPPPRPVRRKRAREPSPVPSPPPRVRLRIPPARGKGKEREEEERGLFDDILSVEERDTSKTTPSNTDKLYFERSRVLAEERLAPPAASSSRTTDAHDTPSHSRPLRSATIQHTPRLIDFSNSPGPSTPGGGLPKFEPGVLRIRSIRFGPYDIKTWYDAPFPEEYASIPDGRLWICEFCLKYMKSRFKAIRHQMKCKMRHPPGDEIYRDGSVSIFEVDGRRNKIYCQNLCLLSKMFLDHKSLFYDVEPFLFYVITQVDDFGARFVGYFSKEKRCPKDYNLSCIMTLPVRQRQGWGNLLIDFSYLLSKIEQRTGSPEKPLSSLGALGYKNYWTLAIMRYLETAPDNVRLEDISVATSMTLEDITNTLIQLKMIYIREATPPSIRPSPGQSIKYPKGRKNGVARKALQRMQSDKDADGHSKTPFVAPKHYEIHFDRQKVSDYLAKWEAKGYLKLKPEKLQWTPYLVARTTQEAAVNVDQLPAMDTVPDEPSSKEVLPVITAPPPSEPVTPGPPATNGMEVDSPAPVSSAISEPAPAPTPSVDELPMVVEGDSPGPRTRTRSSNRSPTKEKEKDQASSRPSRATRPVSPPSSPPPPPVAPPPRTLRTRSSQLNAPSPVADVPTPTRSTRRSNAGRRPSKKEKEEPVNEDEVLASKLAMEEQTPGRTLRSGRVEIQTENRRPAPISRTSSARKRRRIESSPEPEESPVPDPAAVEVNGAGESPMAVDVEAEAPEPPKVNGNHTNGHLEAETRPLEVQTPPEAAEEVVGKHEADVKSEDQGTPLTSLTSRQSVPSDDTVCIAEAPNKLAEYQGPVHAESDLRSTLEAELDDCHDEDADGEYEEDDECGEVIVGY</sequence>
<dbReference type="GO" id="GO:0005634">
    <property type="term" value="C:nucleus"/>
    <property type="evidence" value="ECO:0007669"/>
    <property type="project" value="UniProtKB-SubCell"/>
</dbReference>
<evidence type="ECO:0000256" key="16">
    <source>
        <dbReference type="RuleBase" id="RU361211"/>
    </source>
</evidence>
<dbReference type="InterPro" id="IPR040706">
    <property type="entry name" value="Zf-MYST"/>
</dbReference>
<dbReference type="GO" id="GO:0031507">
    <property type="term" value="P:heterochromatin formation"/>
    <property type="evidence" value="ECO:0007669"/>
    <property type="project" value="UniProtKB-ARBA"/>
</dbReference>
<dbReference type="GO" id="GO:0006357">
    <property type="term" value="P:regulation of transcription by RNA polymerase II"/>
    <property type="evidence" value="ECO:0007669"/>
    <property type="project" value="TreeGrafter"/>
</dbReference>
<dbReference type="EC" id="2.3.1.48" evidence="3 16"/>
<dbReference type="Gene3D" id="3.30.40.10">
    <property type="entry name" value="Zinc/RING finger domain, C3HC4 (zinc finger)"/>
    <property type="match status" value="1"/>
</dbReference>
<keyword evidence="7 15" id="KW-0863">Zinc-finger</keyword>
<evidence type="ECO:0000313" key="21">
    <source>
        <dbReference type="Proteomes" id="UP000284706"/>
    </source>
</evidence>
<feature type="compositionally biased region" description="Low complexity" evidence="17">
    <location>
        <begin position="898"/>
        <end position="911"/>
    </location>
</feature>
<dbReference type="InterPro" id="IPR001965">
    <property type="entry name" value="Znf_PHD"/>
</dbReference>
<feature type="compositionally biased region" description="Pro residues" evidence="17">
    <location>
        <begin position="846"/>
        <end position="859"/>
    </location>
</feature>
<evidence type="ECO:0000256" key="7">
    <source>
        <dbReference type="ARBA" id="ARBA00022771"/>
    </source>
</evidence>
<gene>
    <name evidence="20" type="ORF">CVT26_013597</name>
</gene>
<dbReference type="InParanoid" id="A0A409Y5W4"/>
<proteinExistence type="inferred from homology"/>
<reference evidence="20 21" key="1">
    <citation type="journal article" date="2018" name="Evol. Lett.">
        <title>Horizontal gene cluster transfer increased hallucinogenic mushroom diversity.</title>
        <authorList>
            <person name="Reynolds H.T."/>
            <person name="Vijayakumar V."/>
            <person name="Gluck-Thaler E."/>
            <person name="Korotkin H.B."/>
            <person name="Matheny P.B."/>
            <person name="Slot J.C."/>
        </authorList>
    </citation>
    <scope>NUCLEOTIDE SEQUENCE [LARGE SCALE GENOMIC DNA]</scope>
    <source>
        <strain evidence="20 21">SRW20</strain>
    </source>
</reference>
<evidence type="ECO:0000256" key="1">
    <source>
        <dbReference type="ARBA" id="ARBA00004123"/>
    </source>
</evidence>
<dbReference type="Pfam" id="PF01853">
    <property type="entry name" value="MOZ_SAS"/>
    <property type="match status" value="1"/>
</dbReference>
<dbReference type="Gene3D" id="3.40.630.30">
    <property type="match status" value="1"/>
</dbReference>
<dbReference type="PANTHER" id="PTHR10615:SF161">
    <property type="entry name" value="HISTONE ACETYLTRANSFERASE KAT7"/>
    <property type="match status" value="1"/>
</dbReference>
<feature type="region of interest" description="Disordered" evidence="17">
    <location>
        <begin position="247"/>
        <end position="419"/>
    </location>
</feature>
<dbReference type="EMBL" id="NHYE01001112">
    <property type="protein sequence ID" value="PPQ98341.1"/>
    <property type="molecule type" value="Genomic_DNA"/>
</dbReference>
<dbReference type="Proteomes" id="UP000284706">
    <property type="component" value="Unassembled WGS sequence"/>
</dbReference>
<dbReference type="STRING" id="231916.A0A409Y5W4"/>
<feature type="region of interest" description="Disordered" evidence="17">
    <location>
        <begin position="431"/>
        <end position="457"/>
    </location>
</feature>
<dbReference type="GO" id="GO:1990467">
    <property type="term" value="C:NuA3a histone acetyltransferase complex"/>
    <property type="evidence" value="ECO:0007669"/>
    <property type="project" value="TreeGrafter"/>
</dbReference>
<evidence type="ECO:0000256" key="10">
    <source>
        <dbReference type="ARBA" id="ARBA00022990"/>
    </source>
</evidence>
<dbReference type="GO" id="GO:0004402">
    <property type="term" value="F:histone acetyltransferase activity"/>
    <property type="evidence" value="ECO:0007669"/>
    <property type="project" value="InterPro"/>
</dbReference>
<evidence type="ECO:0000256" key="5">
    <source>
        <dbReference type="ARBA" id="ARBA00022723"/>
    </source>
</evidence>
<evidence type="ECO:0000259" key="19">
    <source>
        <dbReference type="PROSITE" id="PS51726"/>
    </source>
</evidence>
<dbReference type="GO" id="GO:0008270">
    <property type="term" value="F:zinc ion binding"/>
    <property type="evidence" value="ECO:0007669"/>
    <property type="project" value="UniProtKB-KW"/>
</dbReference>
<feature type="compositionally biased region" description="Basic residues" evidence="17">
    <location>
        <begin position="324"/>
        <end position="337"/>
    </location>
</feature>
<keyword evidence="11" id="KW-0805">Transcription regulation</keyword>
<feature type="compositionally biased region" description="Pro residues" evidence="17">
    <location>
        <begin position="932"/>
        <end position="948"/>
    </location>
</feature>
<comment type="caution">
    <text evidence="20">The sequence shown here is derived from an EMBL/GenBank/DDBJ whole genome shotgun (WGS) entry which is preliminary data.</text>
</comment>
<evidence type="ECO:0000256" key="11">
    <source>
        <dbReference type="ARBA" id="ARBA00023015"/>
    </source>
</evidence>
<dbReference type="AlphaFoldDB" id="A0A409Y5W4"/>
<feature type="region of interest" description="Disordered" evidence="17">
    <location>
        <begin position="831"/>
        <end position="1140"/>
    </location>
</feature>
<dbReference type="SUPFAM" id="SSF57903">
    <property type="entry name" value="FYVE/PHD zinc finger"/>
    <property type="match status" value="2"/>
</dbReference>
<keyword evidence="8" id="KW-0862">Zinc</keyword>
<dbReference type="FunFam" id="3.30.60.60:FF:000001">
    <property type="entry name" value="Histone acetyltransferase"/>
    <property type="match status" value="1"/>
</dbReference>
<dbReference type="SUPFAM" id="SSF55729">
    <property type="entry name" value="Acyl-CoA N-acyltransferases (Nat)"/>
    <property type="match status" value="1"/>
</dbReference>
<keyword evidence="4" id="KW-0808">Transferase</keyword>
<organism evidence="20 21">
    <name type="scientific">Gymnopilus dilepis</name>
    <dbReference type="NCBI Taxonomy" id="231916"/>
    <lineage>
        <taxon>Eukaryota</taxon>
        <taxon>Fungi</taxon>
        <taxon>Dikarya</taxon>
        <taxon>Basidiomycota</taxon>
        <taxon>Agaricomycotina</taxon>
        <taxon>Agaricomycetes</taxon>
        <taxon>Agaricomycetidae</taxon>
        <taxon>Agaricales</taxon>
        <taxon>Agaricineae</taxon>
        <taxon>Hymenogastraceae</taxon>
        <taxon>Gymnopilus</taxon>
    </lineage>
</organism>
<feature type="region of interest" description="Disordered" evidence="17">
    <location>
        <begin position="96"/>
        <end position="135"/>
    </location>
</feature>
<feature type="compositionally biased region" description="Basic and acidic residues" evidence="17">
    <location>
        <begin position="384"/>
        <end position="408"/>
    </location>
</feature>
<feature type="active site" description="Proton donor/acceptor" evidence="14">
    <location>
        <position position="664"/>
    </location>
</feature>
<dbReference type="PANTHER" id="PTHR10615">
    <property type="entry name" value="HISTONE ACETYLTRANSFERASE"/>
    <property type="match status" value="1"/>
</dbReference>
<dbReference type="InterPro" id="IPR002717">
    <property type="entry name" value="HAT_MYST-type"/>
</dbReference>
<keyword evidence="5" id="KW-0479">Metal-binding</keyword>
<dbReference type="OrthoDB" id="787137at2759"/>
<dbReference type="InterPro" id="IPR036388">
    <property type="entry name" value="WH-like_DNA-bd_sf"/>
</dbReference>
<feature type="compositionally biased region" description="Basic and acidic residues" evidence="17">
    <location>
        <begin position="912"/>
        <end position="921"/>
    </location>
</feature>
<comment type="catalytic activity">
    <reaction evidence="16">
        <text>L-lysyl-[protein] + acetyl-CoA = N(6)-acetyl-L-lysyl-[protein] + CoA + H(+)</text>
        <dbReference type="Rhea" id="RHEA:45948"/>
        <dbReference type="Rhea" id="RHEA-COMP:9752"/>
        <dbReference type="Rhea" id="RHEA-COMP:10731"/>
        <dbReference type="ChEBI" id="CHEBI:15378"/>
        <dbReference type="ChEBI" id="CHEBI:29969"/>
        <dbReference type="ChEBI" id="CHEBI:57287"/>
        <dbReference type="ChEBI" id="CHEBI:57288"/>
        <dbReference type="ChEBI" id="CHEBI:61930"/>
        <dbReference type="EC" id="2.3.1.48"/>
    </reaction>
</comment>
<feature type="compositionally biased region" description="Basic and acidic residues" evidence="17">
    <location>
        <begin position="1110"/>
        <end position="1122"/>
    </location>
</feature>